<dbReference type="Pfam" id="PF00246">
    <property type="entry name" value="Peptidase_M14"/>
    <property type="match status" value="1"/>
</dbReference>
<dbReference type="GO" id="GO:0008270">
    <property type="term" value="F:zinc ion binding"/>
    <property type="evidence" value="ECO:0007669"/>
    <property type="project" value="InterPro"/>
</dbReference>
<evidence type="ECO:0000256" key="2">
    <source>
        <dbReference type="PROSITE-ProRule" id="PRU01379"/>
    </source>
</evidence>
<dbReference type="GO" id="GO:0005615">
    <property type="term" value="C:extracellular space"/>
    <property type="evidence" value="ECO:0007669"/>
    <property type="project" value="TreeGrafter"/>
</dbReference>
<dbReference type="EMBL" id="DTMQ01000038">
    <property type="protein sequence ID" value="HGE99534.1"/>
    <property type="molecule type" value="Genomic_DNA"/>
</dbReference>
<gene>
    <name evidence="4" type="ORF">ENX07_05640</name>
</gene>
<organism evidence="4">
    <name type="scientific">candidate division WOR-3 bacterium</name>
    <dbReference type="NCBI Taxonomy" id="2052148"/>
    <lineage>
        <taxon>Bacteria</taxon>
        <taxon>Bacteria division WOR-3</taxon>
    </lineage>
</organism>
<keyword evidence="1" id="KW-0325">Glycoprotein</keyword>
<sequence length="642" mass="72149">MKRYTFFLFFLVFARAQERVIVVPISSRSDLAVFSELDIPIQDVSEGKVIAFATDQKISKLQARGYEVKIIVEDYQKELEKILPYYHTYAEVCSIMHSLARSYPQIVKLETLGFSYNGNRIFGIKISDNPEISEPEIGVRLIGAHHGNEKISTEITLAFLQYLLENYVTNPQVQYLVNNRQIFIIPILNADGHIANSRYNGAGVDLNRDYGYMWGGEGSSTAPFSQPETRLIRRHSERNPLSFEYEYHSAASYVNYLWDFHPQDPPDSALIIAISRRYADSTYGSSTTRLTPINGYDWYEVRGSCQDMVFGEFGAFATTIETQQPSSQARIDSICLVNRRALLDILTIAEWGVQGRVLDTFSQTPLPALIRVKSPTRWQTYSYLPTGFYHKFMEGGNCTLEVYSPNYEVKKIGVSIPNRTPLNLDILLNPASFGEGYGFRIGWVRRATNDESQVTITTNCLGPPDSLFFSLSYGGEIVIELPSGFPVKNLPGNDLKIFEGNDGIPERYNLYCALDLFGTWYSLGQGIGTQEFDLAQAGLDSAYYIKIVDANSGSQSEPYAGFDLDAVAYRLPMTGIKSLPVVSLLPNDKSSTTFWSKGILGEKVPESVYNIYGKRVSSSVKRLPAGVYFLKGNQKIRKVIKL</sequence>
<dbReference type="SUPFAM" id="SSF49464">
    <property type="entry name" value="Carboxypeptidase regulatory domain-like"/>
    <property type="match status" value="1"/>
</dbReference>
<evidence type="ECO:0000259" key="3">
    <source>
        <dbReference type="PROSITE" id="PS52035"/>
    </source>
</evidence>
<comment type="caution">
    <text evidence="4">The sequence shown here is derived from an EMBL/GenBank/DDBJ whole genome shotgun (WGS) entry which is preliminary data.</text>
</comment>
<name>A0A7C3YT69_UNCW3</name>
<dbReference type="SUPFAM" id="SSF53187">
    <property type="entry name" value="Zn-dependent exopeptidases"/>
    <property type="match status" value="1"/>
</dbReference>
<reference evidence="4" key="1">
    <citation type="journal article" date="2020" name="mSystems">
        <title>Genome- and Community-Level Interaction Insights into Carbon Utilization and Element Cycling Functions of Hydrothermarchaeota in Hydrothermal Sediment.</title>
        <authorList>
            <person name="Zhou Z."/>
            <person name="Liu Y."/>
            <person name="Xu W."/>
            <person name="Pan J."/>
            <person name="Luo Z.H."/>
            <person name="Li M."/>
        </authorList>
    </citation>
    <scope>NUCLEOTIDE SEQUENCE [LARGE SCALE GENOMIC DNA]</scope>
    <source>
        <strain evidence="4">SpSt-906</strain>
    </source>
</reference>
<accession>A0A7C3YT69</accession>
<dbReference type="PROSITE" id="PS52035">
    <property type="entry name" value="PEPTIDASE_M14"/>
    <property type="match status" value="1"/>
</dbReference>
<dbReference type="GO" id="GO:0006518">
    <property type="term" value="P:peptide metabolic process"/>
    <property type="evidence" value="ECO:0007669"/>
    <property type="project" value="TreeGrafter"/>
</dbReference>
<dbReference type="PANTHER" id="PTHR11532:SF57">
    <property type="entry name" value="CARBOXYPEPTIDASE D, B"/>
    <property type="match status" value="1"/>
</dbReference>
<evidence type="ECO:0000313" key="4">
    <source>
        <dbReference type="EMBL" id="HGE99534.1"/>
    </source>
</evidence>
<dbReference type="SMART" id="SM00631">
    <property type="entry name" value="Zn_pept"/>
    <property type="match status" value="1"/>
</dbReference>
<dbReference type="InterPro" id="IPR000834">
    <property type="entry name" value="Peptidase_M14"/>
</dbReference>
<dbReference type="GO" id="GO:0016485">
    <property type="term" value="P:protein processing"/>
    <property type="evidence" value="ECO:0007669"/>
    <property type="project" value="TreeGrafter"/>
</dbReference>
<evidence type="ECO:0000256" key="1">
    <source>
        <dbReference type="ARBA" id="ARBA00023180"/>
    </source>
</evidence>
<dbReference type="AlphaFoldDB" id="A0A7C3YT69"/>
<dbReference type="GO" id="GO:0004181">
    <property type="term" value="F:metallocarboxypeptidase activity"/>
    <property type="evidence" value="ECO:0007669"/>
    <property type="project" value="InterPro"/>
</dbReference>
<feature type="domain" description="Peptidase M14" evidence="3">
    <location>
        <begin position="85"/>
        <end position="349"/>
    </location>
</feature>
<dbReference type="Gene3D" id="3.40.630.10">
    <property type="entry name" value="Zn peptidases"/>
    <property type="match status" value="1"/>
</dbReference>
<feature type="active site" description="Proton donor/acceptor" evidence="2">
    <location>
        <position position="321"/>
    </location>
</feature>
<dbReference type="InterPro" id="IPR050753">
    <property type="entry name" value="Peptidase_M14_domain"/>
</dbReference>
<comment type="similarity">
    <text evidence="2">Belongs to the peptidase M14 family.</text>
</comment>
<proteinExistence type="inferred from homology"/>
<dbReference type="PANTHER" id="PTHR11532">
    <property type="entry name" value="PROTEASE M14 CARBOXYPEPTIDASE"/>
    <property type="match status" value="1"/>
</dbReference>
<protein>
    <recommendedName>
        <fullName evidence="3">Peptidase M14 domain-containing protein</fullName>
    </recommendedName>
</protein>
<dbReference type="InterPro" id="IPR008969">
    <property type="entry name" value="CarboxyPept-like_regulatory"/>
</dbReference>